<evidence type="ECO:0000313" key="3">
    <source>
        <dbReference type="Proteomes" id="UP000001036"/>
    </source>
</evidence>
<dbReference type="SUPFAM" id="SSF53756">
    <property type="entry name" value="UDP-Glycosyltransferase/glycogen phosphorylase"/>
    <property type="match status" value="1"/>
</dbReference>
<reference evidence="2 3" key="1">
    <citation type="journal article" date="2008" name="J. Bacteriol.">
        <title>Insights into plant cell wall degradation from the genome sequence of the soil bacterium Cellvibrio japonicus.</title>
        <authorList>
            <person name="Deboy R.T."/>
            <person name="Mongodin E.F."/>
            <person name="Fouts D.E."/>
            <person name="Tailford L.E."/>
            <person name="Khouri H."/>
            <person name="Emerson J.B."/>
            <person name="Mohamoud Y."/>
            <person name="Watkins K."/>
            <person name="Henrissat B."/>
            <person name="Gilbert H.J."/>
            <person name="Nelson K.E."/>
        </authorList>
    </citation>
    <scope>NUCLEOTIDE SEQUENCE [LARGE SCALE GENOMIC DNA]</scope>
    <source>
        <strain evidence="2 3">Ueda107</strain>
    </source>
</reference>
<dbReference type="EMBL" id="CP000934">
    <property type="protein sequence ID" value="ACE84969.1"/>
    <property type="molecule type" value="Genomic_DNA"/>
</dbReference>
<dbReference type="Proteomes" id="UP000001036">
    <property type="component" value="Chromosome"/>
</dbReference>
<keyword evidence="3" id="KW-1185">Reference proteome</keyword>
<dbReference type="KEGG" id="cja:CJA_1422"/>
<sequence>MKTILFCWELGDDYGHIGQAHPIITYLSTHFNVYFAVKDLSKIRDIIWPLNVHFIQAPIWLKTPQRLPRSETHAEILFYKGYDKASHLKGLVDGWITLLKLVSPDLIVFDHAPSALIAARTWECPSVIISNPFITPAPGSDIVNICPGLPFNAHKAEQINNHVVSTINTVLTSIQSRTIEKLSDIYQVNSTILSSYQEMDIYKPYRQDVTYTPTLPGIDSFASPQWPPGMSVKAFAYLKHGKEQSQNILNALTSIGIKTLCFYSGCKDEDTHKYKGLPIIISKQPYDITTTTQQADIIICHGGKGVVNTALYYGKPLIIAPTQIEQRHTAQTIEHMGLGIMLDQNTPSIDVENKIIDFFSQVTKHKERCQIFSETAKQQTPEDSFNMIISIIKKLI</sequence>
<dbReference type="RefSeq" id="WP_012487056.1">
    <property type="nucleotide sequence ID" value="NC_010995.1"/>
</dbReference>
<name>B3PDG4_CELJU</name>
<gene>
    <name evidence="2" type="ordered locus">CJA_1422</name>
</gene>
<dbReference type="GO" id="GO:0016758">
    <property type="term" value="F:hexosyltransferase activity"/>
    <property type="evidence" value="ECO:0007669"/>
    <property type="project" value="InterPro"/>
</dbReference>
<organism evidence="2 3">
    <name type="scientific">Cellvibrio japonicus (strain Ueda107)</name>
    <name type="common">Pseudomonas fluorescens subsp. cellulosa</name>
    <dbReference type="NCBI Taxonomy" id="498211"/>
    <lineage>
        <taxon>Bacteria</taxon>
        <taxon>Pseudomonadati</taxon>
        <taxon>Pseudomonadota</taxon>
        <taxon>Gammaproteobacteria</taxon>
        <taxon>Cellvibrionales</taxon>
        <taxon>Cellvibrionaceae</taxon>
        <taxon>Cellvibrio</taxon>
    </lineage>
</organism>
<dbReference type="Gene3D" id="3.40.50.2000">
    <property type="entry name" value="Glycogen Phosphorylase B"/>
    <property type="match status" value="1"/>
</dbReference>
<evidence type="ECO:0000313" key="2">
    <source>
        <dbReference type="EMBL" id="ACE84969.1"/>
    </source>
</evidence>
<dbReference type="eggNOG" id="COG1819">
    <property type="taxonomic scope" value="Bacteria"/>
</dbReference>
<dbReference type="STRING" id="498211.CJA_1422"/>
<keyword evidence="2" id="KW-0808">Transferase</keyword>
<protein>
    <submittedName>
        <fullName evidence="2">Relative of glycosyl transferase family GT1, gt*A</fullName>
    </submittedName>
</protein>
<feature type="domain" description="Glycosyl transferase family 28 C-terminal" evidence="1">
    <location>
        <begin position="286"/>
        <end position="368"/>
    </location>
</feature>
<dbReference type="OrthoDB" id="271062at2"/>
<accession>B3PDG4</accession>
<dbReference type="Pfam" id="PF04101">
    <property type="entry name" value="Glyco_tran_28_C"/>
    <property type="match status" value="1"/>
</dbReference>
<dbReference type="InterPro" id="IPR007235">
    <property type="entry name" value="Glyco_trans_28_C"/>
</dbReference>
<dbReference type="AlphaFoldDB" id="B3PDG4"/>
<evidence type="ECO:0000259" key="1">
    <source>
        <dbReference type="Pfam" id="PF04101"/>
    </source>
</evidence>
<proteinExistence type="predicted"/>
<dbReference type="HOGENOM" id="CLU_058209_1_0_6"/>